<accession>A0ABQ1KSG2</accession>
<dbReference type="Pfam" id="PF03466">
    <property type="entry name" value="LysR_substrate"/>
    <property type="match status" value="1"/>
</dbReference>
<dbReference type="Gene3D" id="1.10.10.10">
    <property type="entry name" value="Winged helix-like DNA-binding domain superfamily/Winged helix DNA-binding domain"/>
    <property type="match status" value="1"/>
</dbReference>
<comment type="similarity">
    <text evidence="1">Belongs to the LysR transcriptional regulatory family.</text>
</comment>
<dbReference type="InterPro" id="IPR036388">
    <property type="entry name" value="WH-like_DNA-bd_sf"/>
</dbReference>
<evidence type="ECO:0000313" key="7">
    <source>
        <dbReference type="Proteomes" id="UP000629025"/>
    </source>
</evidence>
<dbReference type="PANTHER" id="PTHR30537">
    <property type="entry name" value="HTH-TYPE TRANSCRIPTIONAL REGULATOR"/>
    <property type="match status" value="1"/>
</dbReference>
<comment type="caution">
    <text evidence="6">The sequence shown here is derived from an EMBL/GenBank/DDBJ whole genome shotgun (WGS) entry which is preliminary data.</text>
</comment>
<dbReference type="SUPFAM" id="SSF46785">
    <property type="entry name" value="Winged helix' DNA-binding domain"/>
    <property type="match status" value="1"/>
</dbReference>
<organism evidence="6 7">
    <name type="scientific">Marinobacterium zhoushanense</name>
    <dbReference type="NCBI Taxonomy" id="1679163"/>
    <lineage>
        <taxon>Bacteria</taxon>
        <taxon>Pseudomonadati</taxon>
        <taxon>Pseudomonadota</taxon>
        <taxon>Gammaproteobacteria</taxon>
        <taxon>Oceanospirillales</taxon>
        <taxon>Oceanospirillaceae</taxon>
        <taxon>Marinobacterium</taxon>
    </lineage>
</organism>
<keyword evidence="7" id="KW-1185">Reference proteome</keyword>
<keyword evidence="4" id="KW-0804">Transcription</keyword>
<reference evidence="7" key="1">
    <citation type="journal article" date="2019" name="Int. J. Syst. Evol. Microbiol.">
        <title>The Global Catalogue of Microorganisms (GCM) 10K type strain sequencing project: providing services to taxonomists for standard genome sequencing and annotation.</title>
        <authorList>
            <consortium name="The Broad Institute Genomics Platform"/>
            <consortium name="The Broad Institute Genome Sequencing Center for Infectious Disease"/>
            <person name="Wu L."/>
            <person name="Ma J."/>
        </authorList>
    </citation>
    <scope>NUCLEOTIDE SEQUENCE [LARGE SCALE GENOMIC DNA]</scope>
    <source>
        <strain evidence="7">CGMCC 1.15341</strain>
    </source>
</reference>
<dbReference type="Pfam" id="PF00126">
    <property type="entry name" value="HTH_1"/>
    <property type="match status" value="1"/>
</dbReference>
<protein>
    <submittedName>
        <fullName evidence="6">LysR family transcriptional regulator</fullName>
    </submittedName>
</protein>
<dbReference type="InterPro" id="IPR058163">
    <property type="entry name" value="LysR-type_TF_proteobact-type"/>
</dbReference>
<evidence type="ECO:0000259" key="5">
    <source>
        <dbReference type="PROSITE" id="PS50931"/>
    </source>
</evidence>
<dbReference type="InterPro" id="IPR036390">
    <property type="entry name" value="WH_DNA-bd_sf"/>
</dbReference>
<name>A0ABQ1KSG2_9GAMM</name>
<evidence type="ECO:0000256" key="2">
    <source>
        <dbReference type="ARBA" id="ARBA00023015"/>
    </source>
</evidence>
<evidence type="ECO:0000256" key="1">
    <source>
        <dbReference type="ARBA" id="ARBA00009437"/>
    </source>
</evidence>
<feature type="domain" description="HTH lysR-type" evidence="5">
    <location>
        <begin position="6"/>
        <end position="63"/>
    </location>
</feature>
<evidence type="ECO:0000256" key="4">
    <source>
        <dbReference type="ARBA" id="ARBA00023163"/>
    </source>
</evidence>
<dbReference type="SUPFAM" id="SSF53850">
    <property type="entry name" value="Periplasmic binding protein-like II"/>
    <property type="match status" value="1"/>
</dbReference>
<gene>
    <name evidence="6" type="ORF">GCM10011352_32680</name>
</gene>
<dbReference type="InterPro" id="IPR005119">
    <property type="entry name" value="LysR_subst-bd"/>
</dbReference>
<dbReference type="InterPro" id="IPR000847">
    <property type="entry name" value="LysR_HTH_N"/>
</dbReference>
<evidence type="ECO:0000313" key="6">
    <source>
        <dbReference type="EMBL" id="GGC03907.1"/>
    </source>
</evidence>
<sequence>MPGSMPPLNALRSFEVAARRLSFSRAAQELCVTQGAVSKQIQVLEQYLEQPLFDRSPAGLSLTEAGRQYLPAISRALEMIQSATASLQQGAHASDALTLNLTPSFSNLWLIPRLDQLRQAIPELKLTMVTGDGAFQFQGAQADIAIRCLPLSLSHEHSQLLKEEVLLPLISPELLREHPINQPEDLLAHPLIRHITRPQLWRQFLQQMLGGEPQPPRFNHGFEHFYMSLEAARCKLGVALVPDFMAADALAGGELVNPLDMAYRSGYGFYFLVPPYRARSVGVQRFHAWLEQQLS</sequence>
<keyword evidence="3" id="KW-0238">DNA-binding</keyword>
<dbReference type="Gene3D" id="3.40.190.10">
    <property type="entry name" value="Periplasmic binding protein-like II"/>
    <property type="match status" value="2"/>
</dbReference>
<dbReference type="PROSITE" id="PS50931">
    <property type="entry name" value="HTH_LYSR"/>
    <property type="match status" value="1"/>
</dbReference>
<proteinExistence type="inferred from homology"/>
<dbReference type="Proteomes" id="UP000629025">
    <property type="component" value="Unassembled WGS sequence"/>
</dbReference>
<dbReference type="RefSeq" id="WP_188750272.1">
    <property type="nucleotide sequence ID" value="NZ_BMIJ01000007.1"/>
</dbReference>
<keyword evidence="2" id="KW-0805">Transcription regulation</keyword>
<dbReference type="PANTHER" id="PTHR30537:SF74">
    <property type="entry name" value="HTH-TYPE TRANSCRIPTIONAL REGULATOR TRPI"/>
    <property type="match status" value="1"/>
</dbReference>
<dbReference type="PRINTS" id="PR00039">
    <property type="entry name" value="HTHLYSR"/>
</dbReference>
<dbReference type="EMBL" id="BMIJ01000007">
    <property type="protein sequence ID" value="GGC03907.1"/>
    <property type="molecule type" value="Genomic_DNA"/>
</dbReference>
<evidence type="ECO:0000256" key="3">
    <source>
        <dbReference type="ARBA" id="ARBA00023125"/>
    </source>
</evidence>